<gene>
    <name evidence="8" type="ORF">LY60_01613</name>
</gene>
<dbReference type="PROSITE" id="PS00198">
    <property type="entry name" value="4FE4S_FER_1"/>
    <property type="match status" value="1"/>
</dbReference>
<keyword evidence="9" id="KW-1185">Reference proteome</keyword>
<keyword evidence="6" id="KW-0411">Iron-sulfur</keyword>
<dbReference type="GO" id="GO:0051539">
    <property type="term" value="F:4 iron, 4 sulfur cluster binding"/>
    <property type="evidence" value="ECO:0007669"/>
    <property type="project" value="UniProtKB-KW"/>
</dbReference>
<dbReference type="CDD" id="cd10550">
    <property type="entry name" value="DMSOR_beta_like"/>
    <property type="match status" value="1"/>
</dbReference>
<proteinExistence type="predicted"/>
<evidence type="ECO:0000256" key="1">
    <source>
        <dbReference type="ARBA" id="ARBA00022448"/>
    </source>
</evidence>
<sequence length="159" mass="17446">MSKGLVVSPEKCTGCRTCELACSYSKGDNFNPKDSAVSVMFYDEIGLQIPMMCMQCDEPHCMTVCVVNALTKDEKTGVVNYDKEKCIGCKMCVSACPFGNMTYSSRLKRVVKCDMCGGDPQCVKMCGYGAIEYKELDGALDKRKIIANQFKEAFGEGAK</sequence>
<feature type="domain" description="4Fe-4S ferredoxin-type" evidence="7">
    <location>
        <begin position="3"/>
        <end position="33"/>
    </location>
</feature>
<evidence type="ECO:0000256" key="6">
    <source>
        <dbReference type="ARBA" id="ARBA00023014"/>
    </source>
</evidence>
<dbReference type="EMBL" id="VLKH01000004">
    <property type="protein sequence ID" value="TWH80353.1"/>
    <property type="molecule type" value="Genomic_DNA"/>
</dbReference>
<dbReference type="InterPro" id="IPR050294">
    <property type="entry name" value="RnfB_subfamily"/>
</dbReference>
<accession>A0A562JBB4</accession>
<evidence type="ECO:0000259" key="7">
    <source>
        <dbReference type="PROSITE" id="PS51379"/>
    </source>
</evidence>
<dbReference type="GO" id="GO:0046872">
    <property type="term" value="F:metal ion binding"/>
    <property type="evidence" value="ECO:0007669"/>
    <property type="project" value="UniProtKB-KW"/>
</dbReference>
<dbReference type="Pfam" id="PF13247">
    <property type="entry name" value="Fer4_11"/>
    <property type="match status" value="1"/>
</dbReference>
<protein>
    <submittedName>
        <fullName evidence="8">Fe-S-cluster-containing hydrogenase component 2</fullName>
    </submittedName>
</protein>
<comment type="caution">
    <text evidence="8">The sequence shown here is derived from an EMBL/GenBank/DDBJ whole genome shotgun (WGS) entry which is preliminary data.</text>
</comment>
<dbReference type="PANTHER" id="PTHR42859:SF10">
    <property type="entry name" value="DIMETHYLSULFOXIDE REDUCTASE CHAIN B"/>
    <property type="match status" value="1"/>
</dbReference>
<reference evidence="8 9" key="1">
    <citation type="submission" date="2019-07" db="EMBL/GenBank/DDBJ databases">
        <title>Genomic Encyclopedia of Type Strains, Phase I: the one thousand microbial genomes (KMG-I) project.</title>
        <authorList>
            <person name="Kyrpides N."/>
        </authorList>
    </citation>
    <scope>NUCLEOTIDE SEQUENCE [LARGE SCALE GENOMIC DNA]</scope>
    <source>
        <strain evidence="8 9">DSM 13558</strain>
    </source>
</reference>
<keyword evidence="4" id="KW-0249">Electron transport</keyword>
<dbReference type="InterPro" id="IPR017900">
    <property type="entry name" value="4Fe4S_Fe_S_CS"/>
</dbReference>
<dbReference type="PROSITE" id="PS51379">
    <property type="entry name" value="4FE4S_FER_2"/>
    <property type="match status" value="2"/>
</dbReference>
<dbReference type="PANTHER" id="PTHR42859">
    <property type="entry name" value="OXIDOREDUCTASE"/>
    <property type="match status" value="1"/>
</dbReference>
<dbReference type="RefSeq" id="WP_145082163.1">
    <property type="nucleotide sequence ID" value="NZ_DAMBUX010000001.1"/>
</dbReference>
<dbReference type="OrthoDB" id="9810688at2"/>
<keyword evidence="2" id="KW-0004">4Fe-4S</keyword>
<evidence type="ECO:0000256" key="5">
    <source>
        <dbReference type="ARBA" id="ARBA00023004"/>
    </source>
</evidence>
<keyword evidence="1" id="KW-0813">Transport</keyword>
<evidence type="ECO:0000313" key="8">
    <source>
        <dbReference type="EMBL" id="TWH80353.1"/>
    </source>
</evidence>
<evidence type="ECO:0000256" key="3">
    <source>
        <dbReference type="ARBA" id="ARBA00022723"/>
    </source>
</evidence>
<name>A0A562JBB4_9FIRM</name>
<feature type="domain" description="4Fe-4S ferredoxin-type" evidence="7">
    <location>
        <begin position="77"/>
        <end position="106"/>
    </location>
</feature>
<keyword evidence="5" id="KW-0408">Iron</keyword>
<dbReference type="SUPFAM" id="SSF54862">
    <property type="entry name" value="4Fe-4S ferredoxins"/>
    <property type="match status" value="1"/>
</dbReference>
<evidence type="ECO:0000256" key="4">
    <source>
        <dbReference type="ARBA" id="ARBA00022982"/>
    </source>
</evidence>
<organism evidence="8 9">
    <name type="scientific">Sedimentibacter saalensis</name>
    <dbReference type="NCBI Taxonomy" id="130788"/>
    <lineage>
        <taxon>Bacteria</taxon>
        <taxon>Bacillati</taxon>
        <taxon>Bacillota</taxon>
        <taxon>Tissierellia</taxon>
        <taxon>Sedimentibacter</taxon>
    </lineage>
</organism>
<dbReference type="InterPro" id="IPR017896">
    <property type="entry name" value="4Fe4S_Fe-S-bd"/>
</dbReference>
<dbReference type="Pfam" id="PF00037">
    <property type="entry name" value="Fer4"/>
    <property type="match status" value="1"/>
</dbReference>
<dbReference type="Proteomes" id="UP000315343">
    <property type="component" value="Unassembled WGS sequence"/>
</dbReference>
<keyword evidence="3" id="KW-0479">Metal-binding</keyword>
<dbReference type="AlphaFoldDB" id="A0A562JBB4"/>
<dbReference type="Gene3D" id="3.30.70.20">
    <property type="match status" value="2"/>
</dbReference>
<evidence type="ECO:0000313" key="9">
    <source>
        <dbReference type="Proteomes" id="UP000315343"/>
    </source>
</evidence>
<evidence type="ECO:0000256" key="2">
    <source>
        <dbReference type="ARBA" id="ARBA00022485"/>
    </source>
</evidence>